<evidence type="ECO:0000256" key="2">
    <source>
        <dbReference type="SAM" id="SignalP"/>
    </source>
</evidence>
<reference evidence="3" key="1">
    <citation type="submission" date="2021-05" db="EMBL/GenBank/DDBJ databases">
        <authorList>
            <person name="Alioto T."/>
            <person name="Alioto T."/>
            <person name="Gomez Garrido J."/>
        </authorList>
    </citation>
    <scope>NUCLEOTIDE SEQUENCE</scope>
</reference>
<evidence type="ECO:0000256" key="1">
    <source>
        <dbReference type="SAM" id="Phobius"/>
    </source>
</evidence>
<proteinExistence type="predicted"/>
<keyword evidence="2" id="KW-0732">Signal</keyword>
<evidence type="ECO:0000313" key="3">
    <source>
        <dbReference type="EMBL" id="CAG6754908.1"/>
    </source>
</evidence>
<protein>
    <recommendedName>
        <fullName evidence="4">NADH dehydrogenase subunit 2</fullName>
    </recommendedName>
</protein>
<feature type="transmembrane region" description="Helical" evidence="1">
    <location>
        <begin position="71"/>
        <end position="93"/>
    </location>
</feature>
<evidence type="ECO:0008006" key="4">
    <source>
        <dbReference type="Google" id="ProtNLM"/>
    </source>
</evidence>
<feature type="chain" id="PRO_5034822946" description="NADH dehydrogenase subunit 2" evidence="2">
    <location>
        <begin position="20"/>
        <end position="103"/>
    </location>
</feature>
<dbReference type="EMBL" id="HBUF01540615">
    <property type="protein sequence ID" value="CAG6754908.1"/>
    <property type="molecule type" value="Transcribed_RNA"/>
</dbReference>
<name>A0A8D8ZVW2_9HEMI</name>
<feature type="signal peptide" evidence="2">
    <location>
        <begin position="1"/>
        <end position="19"/>
    </location>
</feature>
<keyword evidence="1" id="KW-0812">Transmembrane</keyword>
<organism evidence="3">
    <name type="scientific">Cacopsylla melanoneura</name>
    <dbReference type="NCBI Taxonomy" id="428564"/>
    <lineage>
        <taxon>Eukaryota</taxon>
        <taxon>Metazoa</taxon>
        <taxon>Ecdysozoa</taxon>
        <taxon>Arthropoda</taxon>
        <taxon>Hexapoda</taxon>
        <taxon>Insecta</taxon>
        <taxon>Pterygota</taxon>
        <taxon>Neoptera</taxon>
        <taxon>Paraneoptera</taxon>
        <taxon>Hemiptera</taxon>
        <taxon>Sternorrhyncha</taxon>
        <taxon>Psylloidea</taxon>
        <taxon>Psyllidae</taxon>
        <taxon>Psyllinae</taxon>
        <taxon>Cacopsylla</taxon>
    </lineage>
</organism>
<sequence length="103" mass="12132">MFCMFLSFSLSVFYSFTLSALSYCTCNCVVYLIKITFSLSLPLILVPDFPILVVFILFSQKQMFHVTSARFLLILYILHPCLFYVSCYLYQLYTYDLFLGLQY</sequence>
<keyword evidence="1" id="KW-0472">Membrane</keyword>
<keyword evidence="1" id="KW-1133">Transmembrane helix</keyword>
<feature type="transmembrane region" description="Helical" evidence="1">
    <location>
        <begin position="40"/>
        <end position="59"/>
    </location>
</feature>
<accession>A0A8D8ZVW2</accession>
<dbReference type="AlphaFoldDB" id="A0A8D8ZVW2"/>